<keyword evidence="2" id="KW-1185">Reference proteome</keyword>
<accession>A0A5B8Y6S8</accession>
<dbReference type="AlphaFoldDB" id="A0A4Y6PVZ9"/>
<reference evidence="1 2" key="1">
    <citation type="submission" date="2019-06" db="EMBL/GenBank/DDBJ databases">
        <title>Persicimonas caeni gen. nov., sp. nov., a predatory bacterium isolated from solar saltern.</title>
        <authorList>
            <person name="Wang S."/>
        </authorList>
    </citation>
    <scope>NUCLEOTIDE SEQUENCE [LARGE SCALE GENOMIC DNA]</scope>
    <source>
        <strain evidence="1 2">YN101</strain>
    </source>
</reference>
<dbReference type="Proteomes" id="UP000315995">
    <property type="component" value="Chromosome"/>
</dbReference>
<name>A0A4Y6PVZ9_PERCE</name>
<evidence type="ECO:0000313" key="2">
    <source>
        <dbReference type="Proteomes" id="UP000315995"/>
    </source>
</evidence>
<dbReference type="EMBL" id="CP041186">
    <property type="protein sequence ID" value="QDG52420.1"/>
    <property type="molecule type" value="Genomic_DNA"/>
</dbReference>
<sequence>MRSQEVGLPYLEEAFTIWGDDNDQIRRYLSRPGVEDLLLELGASSDWMYIKDGELVYGEPGTGEYAFEYNEPLERLVEAVRVLDGREV</sequence>
<dbReference type="RefSeq" id="WP_141198892.1">
    <property type="nucleotide sequence ID" value="NZ_CP041186.1"/>
</dbReference>
<proteinExistence type="predicted"/>
<gene>
    <name evidence="1" type="ORF">FIV42_17225</name>
</gene>
<evidence type="ECO:0000313" key="1">
    <source>
        <dbReference type="EMBL" id="QDG52420.1"/>
    </source>
</evidence>
<protein>
    <submittedName>
        <fullName evidence="1">Uncharacterized protein</fullName>
    </submittedName>
</protein>
<accession>A0A4Y6PVZ9</accession>
<organism evidence="1 2">
    <name type="scientific">Persicimonas caeni</name>
    <dbReference type="NCBI Taxonomy" id="2292766"/>
    <lineage>
        <taxon>Bacteria</taxon>
        <taxon>Deltaproteobacteria</taxon>
        <taxon>Bradymonadales</taxon>
        <taxon>Bradymonadaceae</taxon>
        <taxon>Persicimonas</taxon>
    </lineage>
</organism>